<evidence type="ECO:0000313" key="1">
    <source>
        <dbReference type="EnsemblPlants" id="Solyc10g050630.1.1"/>
    </source>
</evidence>
<dbReference type="InParanoid" id="K4D0L8"/>
<dbReference type="Gramene" id="Solyc10g050630.1.1">
    <property type="protein sequence ID" value="Solyc10g050630.1.1"/>
    <property type="gene ID" value="Solyc10g050630.1"/>
</dbReference>
<dbReference type="AlphaFoldDB" id="K4D0L8"/>
<keyword evidence="2" id="KW-1185">Reference proteome</keyword>
<proteinExistence type="predicted"/>
<evidence type="ECO:0000313" key="2">
    <source>
        <dbReference type="Proteomes" id="UP000004994"/>
    </source>
</evidence>
<protein>
    <submittedName>
        <fullName evidence="1">Uncharacterized protein</fullName>
    </submittedName>
</protein>
<organism evidence="1">
    <name type="scientific">Solanum lycopersicum</name>
    <name type="common">Tomato</name>
    <name type="synonym">Lycopersicon esculentum</name>
    <dbReference type="NCBI Taxonomy" id="4081"/>
    <lineage>
        <taxon>Eukaryota</taxon>
        <taxon>Viridiplantae</taxon>
        <taxon>Streptophyta</taxon>
        <taxon>Embryophyta</taxon>
        <taxon>Tracheophyta</taxon>
        <taxon>Spermatophyta</taxon>
        <taxon>Magnoliopsida</taxon>
        <taxon>eudicotyledons</taxon>
        <taxon>Gunneridae</taxon>
        <taxon>Pentapetalae</taxon>
        <taxon>asterids</taxon>
        <taxon>lamiids</taxon>
        <taxon>Solanales</taxon>
        <taxon>Solanaceae</taxon>
        <taxon>Solanoideae</taxon>
        <taxon>Solaneae</taxon>
        <taxon>Solanum</taxon>
        <taxon>Solanum subgen. Lycopersicon</taxon>
    </lineage>
</organism>
<dbReference type="InterPro" id="IPR046934">
    <property type="entry name" value="PIR2-like"/>
</dbReference>
<dbReference type="PhylomeDB" id="K4D0L8"/>
<name>K4D0L8_SOLLC</name>
<dbReference type="Proteomes" id="UP000004994">
    <property type="component" value="Chromosome 10"/>
</dbReference>
<reference evidence="1" key="1">
    <citation type="journal article" date="2012" name="Nature">
        <title>The tomato genome sequence provides insights into fleshy fruit evolution.</title>
        <authorList>
            <consortium name="Tomato Genome Consortium"/>
        </authorList>
    </citation>
    <scope>NUCLEOTIDE SEQUENCE [LARGE SCALE GENOMIC DNA]</scope>
    <source>
        <strain evidence="1">cv. Heinz 1706</strain>
    </source>
</reference>
<dbReference type="PANTHER" id="PTHR46405:SF9">
    <property type="entry name" value="E3 UBIQUITIN-PROTEIN LIGASE RF298"/>
    <property type="match status" value="1"/>
</dbReference>
<sequence>MSSVKYDFMIISRDVWDSCRDHVKNDLIIGYQGKQATRRLGKDQTELKRMRHEKEDADNVHQEKQMLEETTMERIIEMERALVNTNSMGETINSLLNTLEMDNV</sequence>
<reference evidence="1" key="2">
    <citation type="submission" date="2015-06" db="UniProtKB">
        <authorList>
            <consortium name="EnsemblPlants"/>
        </authorList>
    </citation>
    <scope>IDENTIFICATION</scope>
    <source>
        <strain evidence="1">cv. Heinz 1706</strain>
    </source>
</reference>
<dbReference type="PaxDb" id="4081-Solyc10g050630.1.1"/>
<dbReference type="STRING" id="4081.K4D0L8"/>
<accession>K4D0L8</accession>
<dbReference type="EnsemblPlants" id="Solyc10g050630.1.1">
    <property type="protein sequence ID" value="Solyc10g050630.1.1"/>
    <property type="gene ID" value="Solyc10g050630.1"/>
</dbReference>
<dbReference type="HOGENOM" id="CLU_2254868_0_0_1"/>
<dbReference type="PANTHER" id="PTHR46405">
    <property type="entry name" value="OS05G0141500 PROTEIN"/>
    <property type="match status" value="1"/>
</dbReference>